<gene>
    <name evidence="11" type="ORF">BN1049_00982</name>
</gene>
<feature type="domain" description="Ancillary SecYEG translocon subunit/Cell division coordinator CpoB TPR" evidence="10">
    <location>
        <begin position="14"/>
        <end position="210"/>
    </location>
</feature>
<sequence length="214" mass="23845">MSYQTEEEQVERIKEVWHRHGVPVLTGVVLALAGVFGWNGWTNYQENKASNASAVYQSMLESVLEEDSEAGRTRAAELAETLRKDYPGTRYASYAALMQARLAVEAEDFVAAEALLRDVADDGDDPALQEIARQRLARVLGQLERAEEALELFNEPVTGELLASREEVRGDLLLRLDRVADARQAYQAALQATTDPRTRPQLQLKLDDLAEEAS</sequence>
<dbReference type="InterPro" id="IPR018704">
    <property type="entry name" value="SecYEG/CpoB_TPR"/>
</dbReference>
<keyword evidence="2" id="KW-1003">Cell membrane</keyword>
<evidence type="ECO:0000313" key="11">
    <source>
        <dbReference type="EMBL" id="CEA03063.1"/>
    </source>
</evidence>
<dbReference type="SUPFAM" id="SSF48452">
    <property type="entry name" value="TPR-like"/>
    <property type="match status" value="1"/>
</dbReference>
<dbReference type="Gene3D" id="1.25.40.10">
    <property type="entry name" value="Tetratricopeptide repeat domain"/>
    <property type="match status" value="1"/>
</dbReference>
<dbReference type="OrthoDB" id="9789675at2"/>
<dbReference type="PANTHER" id="PTHR38035">
    <property type="entry name" value="UPF0070 PROTEIN YFGM"/>
    <property type="match status" value="1"/>
</dbReference>
<evidence type="ECO:0000256" key="8">
    <source>
        <dbReference type="ARBA" id="ARBA00024235"/>
    </source>
</evidence>
<dbReference type="GO" id="GO:0044877">
    <property type="term" value="F:protein-containing complex binding"/>
    <property type="evidence" value="ECO:0007669"/>
    <property type="project" value="InterPro"/>
</dbReference>
<keyword evidence="5 9" id="KW-0472">Membrane</keyword>
<keyword evidence="6" id="KW-0143">Chaperone</keyword>
<dbReference type="InterPro" id="IPR026039">
    <property type="entry name" value="YfgM"/>
</dbReference>
<reference evidence="11" key="1">
    <citation type="submission" date="2014-07" db="EMBL/GenBank/DDBJ databases">
        <authorList>
            <person name="Urmite Genomes Urmite Genomes"/>
        </authorList>
    </citation>
    <scope>NUCLEOTIDE SEQUENCE</scope>
    <source>
        <strain evidence="11">12M76_air</strain>
    </source>
</reference>
<proteinExistence type="inferred from homology"/>
<evidence type="ECO:0000256" key="3">
    <source>
        <dbReference type="ARBA" id="ARBA00022692"/>
    </source>
</evidence>
<comment type="similarity">
    <text evidence="7">Belongs to the YfgM family.</text>
</comment>
<name>A0A078M6K1_9PSED</name>
<accession>A0A078M6K1</accession>
<dbReference type="EMBL" id="LK391969">
    <property type="protein sequence ID" value="CEF26060.1"/>
    <property type="molecule type" value="Genomic_DNA"/>
</dbReference>
<evidence type="ECO:0000256" key="9">
    <source>
        <dbReference type="SAM" id="Phobius"/>
    </source>
</evidence>
<dbReference type="InterPro" id="IPR011990">
    <property type="entry name" value="TPR-like_helical_dom_sf"/>
</dbReference>
<evidence type="ECO:0000259" key="10">
    <source>
        <dbReference type="Pfam" id="PF09976"/>
    </source>
</evidence>
<keyword evidence="3 9" id="KW-0812">Transmembrane</keyword>
<dbReference type="PATRIC" id="fig|1461581.3.peg.963"/>
<evidence type="ECO:0000256" key="7">
    <source>
        <dbReference type="ARBA" id="ARBA00024197"/>
    </source>
</evidence>
<dbReference type="PIRSF" id="PIRSF006170">
    <property type="entry name" value="YfgM"/>
    <property type="match status" value="1"/>
</dbReference>
<dbReference type="PANTHER" id="PTHR38035:SF1">
    <property type="entry name" value="ANCILLARY SECYEG TRANSLOCON SUBUNIT"/>
    <property type="match status" value="1"/>
</dbReference>
<dbReference type="Pfam" id="PF09976">
    <property type="entry name" value="TPR_21"/>
    <property type="match status" value="1"/>
</dbReference>
<feature type="transmembrane region" description="Helical" evidence="9">
    <location>
        <begin position="21"/>
        <end position="41"/>
    </location>
</feature>
<evidence type="ECO:0000256" key="6">
    <source>
        <dbReference type="ARBA" id="ARBA00023186"/>
    </source>
</evidence>
<dbReference type="EMBL" id="LM997413">
    <property type="protein sequence ID" value="CEA03063.1"/>
    <property type="molecule type" value="Genomic_DNA"/>
</dbReference>
<evidence type="ECO:0000256" key="2">
    <source>
        <dbReference type="ARBA" id="ARBA00022475"/>
    </source>
</evidence>
<evidence type="ECO:0000256" key="1">
    <source>
        <dbReference type="ARBA" id="ARBA00004401"/>
    </source>
</evidence>
<protein>
    <recommendedName>
        <fullName evidence="8">Ancillary SecYEG translocon subunit</fullName>
    </recommendedName>
</protein>
<organism evidence="11">
    <name type="scientific">Pseudomonas saudimassiliensis</name>
    <dbReference type="NCBI Taxonomy" id="1461581"/>
    <lineage>
        <taxon>Bacteria</taxon>
        <taxon>Pseudomonadati</taxon>
        <taxon>Pseudomonadota</taxon>
        <taxon>Gammaproteobacteria</taxon>
        <taxon>Pseudomonadales</taxon>
        <taxon>Pseudomonadaceae</taxon>
        <taxon>Pseudomonas</taxon>
    </lineage>
</organism>
<evidence type="ECO:0000256" key="5">
    <source>
        <dbReference type="ARBA" id="ARBA00023136"/>
    </source>
</evidence>
<dbReference type="GO" id="GO:0005886">
    <property type="term" value="C:plasma membrane"/>
    <property type="evidence" value="ECO:0007669"/>
    <property type="project" value="UniProtKB-SubCell"/>
</dbReference>
<dbReference type="RefSeq" id="WP_044498587.1">
    <property type="nucleotide sequence ID" value="NZ_LK391969.1"/>
</dbReference>
<evidence type="ECO:0000256" key="4">
    <source>
        <dbReference type="ARBA" id="ARBA00022989"/>
    </source>
</evidence>
<keyword evidence="4 9" id="KW-1133">Transmembrane helix</keyword>
<dbReference type="AlphaFoldDB" id="A0A078M6K1"/>
<comment type="subcellular location">
    <subcellularLocation>
        <location evidence="1">Cell membrane</location>
        <topology evidence="1">Single-pass type II membrane protein</topology>
    </subcellularLocation>
</comment>